<dbReference type="PANTHER" id="PTHR10291:SF0">
    <property type="entry name" value="DEHYDRODOLICHYL DIPHOSPHATE SYNTHASE 2"/>
    <property type="match status" value="1"/>
</dbReference>
<name>A0A345P6N2_9GAMM</name>
<dbReference type="OrthoDB" id="4191603at2"/>
<dbReference type="GO" id="GO:0000287">
    <property type="term" value="F:magnesium ion binding"/>
    <property type="evidence" value="ECO:0007669"/>
    <property type="project" value="UniProtKB-UniRule"/>
</dbReference>
<dbReference type="InterPro" id="IPR018520">
    <property type="entry name" value="UPP_synth-like_CS"/>
</dbReference>
<comment type="similarity">
    <text evidence="2">Belongs to the UPP synthase family.</text>
</comment>
<comment type="function">
    <text evidence="2">Catalyzes the sequential condensation of isopentenyl diphosphate (IPP) with (2E,6E)-farnesyl diphosphate (E,E-FPP) to yield (2Z,6Z,10Z,14Z,18Z,22Z,26Z,30Z,34E,38E)-undecaprenyl diphosphate (di-trans,octa-cis-UPP). UPP is the precursor of glycosyl carrier lipid in the biosynthesis of bacterial cell wall polysaccharide components such as peptidoglycan and lipopolysaccharide.</text>
</comment>
<dbReference type="GO" id="GO:0008360">
    <property type="term" value="P:regulation of cell shape"/>
    <property type="evidence" value="ECO:0007669"/>
    <property type="project" value="UniProtKB-KW"/>
</dbReference>
<dbReference type="GO" id="GO:0005829">
    <property type="term" value="C:cytosol"/>
    <property type="evidence" value="ECO:0007669"/>
    <property type="project" value="TreeGrafter"/>
</dbReference>
<evidence type="ECO:0000256" key="1">
    <source>
        <dbReference type="ARBA" id="ARBA00022679"/>
    </source>
</evidence>
<feature type="binding site" evidence="2">
    <location>
        <position position="205"/>
    </location>
    <ligand>
        <name>Mg(2+)</name>
        <dbReference type="ChEBI" id="CHEBI:18420"/>
    </ligand>
</feature>
<dbReference type="HAMAP" id="MF_01139">
    <property type="entry name" value="ISPT"/>
    <property type="match status" value="1"/>
</dbReference>
<feature type="binding site" evidence="2">
    <location>
        <position position="69"/>
    </location>
    <ligand>
        <name>substrate</name>
    </ligand>
</feature>
<evidence type="ECO:0000313" key="3">
    <source>
        <dbReference type="EMBL" id="AXI02941.1"/>
    </source>
</evidence>
<dbReference type="GO" id="GO:0016094">
    <property type="term" value="P:polyprenol biosynthetic process"/>
    <property type="evidence" value="ECO:0007669"/>
    <property type="project" value="TreeGrafter"/>
</dbReference>
<dbReference type="Gene3D" id="3.40.1180.10">
    <property type="entry name" value="Decaprenyl diphosphate synthase-like"/>
    <property type="match status" value="1"/>
</dbReference>
<dbReference type="EMBL" id="CP031222">
    <property type="protein sequence ID" value="AXI02941.1"/>
    <property type="molecule type" value="Genomic_DNA"/>
</dbReference>
<protein>
    <recommendedName>
        <fullName evidence="2">Ditrans,polycis-undecaprenyl-diphosphate synthase ((2E,6E)-farnesyl-diphosphate specific)</fullName>
        <ecNumber evidence="2">2.5.1.31</ecNumber>
    </recommendedName>
    <alternativeName>
        <fullName evidence="2">Ditrans,polycis-undecaprenylcistransferase</fullName>
    </alternativeName>
    <alternativeName>
        <fullName evidence="2">Undecaprenyl diphosphate synthase</fullName>
        <shortName evidence="2">UDS</shortName>
    </alternativeName>
    <alternativeName>
        <fullName evidence="2">Undecaprenyl pyrophosphate synthase</fullName>
        <shortName evidence="2">UPP synthase</shortName>
    </alternativeName>
</protein>
<sequence length="262" mass="29843">MDYDAAGSLPRHVAIIMDGNNRYGRQHHLHDGGGHRAGKDQLDVIAQHARRLGLEVLTVFAFSSENWRRPPDEVALLMKLFEQALLEQVPRMLGQNIAMRFIGDRSKMSERLQQLMDDAERQTAQDAKMTMVIAISYGGLWDMAQAAQRLAAAVQAGQLQVDQIDEVRMQQEIQMGDLPPVDLLIRTGGEYRLSNFVLWQAAYAELYFTDTLWPAFNEAEFDRALGQFSFRERRFGRTSEQALAYQSETSNIENKNKGDRHV</sequence>
<keyword evidence="2" id="KW-0133">Cell shape</keyword>
<feature type="active site" evidence="2">
    <location>
        <position position="18"/>
    </location>
</feature>
<keyword evidence="2" id="KW-0961">Cell wall biogenesis/degradation</keyword>
<feature type="binding site" evidence="2">
    <location>
        <begin position="192"/>
        <end position="194"/>
    </location>
    <ligand>
        <name>substrate</name>
    </ligand>
</feature>
<comment type="cofactor">
    <cofactor evidence="2">
        <name>Mg(2+)</name>
        <dbReference type="ChEBI" id="CHEBI:18420"/>
    </cofactor>
    <text evidence="2">Binds 2 magnesium ions per subunit.</text>
</comment>
<reference evidence="3 4" key="1">
    <citation type="submission" date="2018-07" db="EMBL/GenBank/DDBJ databases">
        <title>Genome sequencing of Moraxellaceae gen. HYN0046.</title>
        <authorList>
            <person name="Kim M."/>
            <person name="Yi H."/>
        </authorList>
    </citation>
    <scope>NUCLEOTIDE SEQUENCE [LARGE SCALE GENOMIC DNA]</scope>
    <source>
        <strain evidence="3 4">HYN0046</strain>
    </source>
</reference>
<dbReference type="KEGG" id="mbah:HYN46_08885"/>
<evidence type="ECO:0000256" key="2">
    <source>
        <dbReference type="HAMAP-Rule" id="MF_01139"/>
    </source>
</evidence>
<feature type="binding site" evidence="2">
    <location>
        <position position="67"/>
    </location>
    <ligand>
        <name>substrate</name>
    </ligand>
</feature>
<keyword evidence="2" id="KW-0573">Peptidoglycan synthesis</keyword>
<feature type="binding site" evidence="2">
    <location>
        <position position="18"/>
    </location>
    <ligand>
        <name>Mg(2+)</name>
        <dbReference type="ChEBI" id="CHEBI:18420"/>
    </ligand>
</feature>
<comment type="subunit">
    <text evidence="2">Homodimer.</text>
</comment>
<dbReference type="Pfam" id="PF01255">
    <property type="entry name" value="Prenyltransf"/>
    <property type="match status" value="1"/>
</dbReference>
<dbReference type="RefSeq" id="WP_114899051.1">
    <property type="nucleotide sequence ID" value="NZ_CP031222.1"/>
</dbReference>
<keyword evidence="2" id="KW-0460">Magnesium</keyword>
<dbReference type="Proteomes" id="UP000253940">
    <property type="component" value="Chromosome"/>
</dbReference>
<comment type="caution">
    <text evidence="2">Lacks conserved residue(s) required for the propagation of feature annotation.</text>
</comment>
<evidence type="ECO:0000313" key="4">
    <source>
        <dbReference type="Proteomes" id="UP000253940"/>
    </source>
</evidence>
<dbReference type="GO" id="GO:0071555">
    <property type="term" value="P:cell wall organization"/>
    <property type="evidence" value="ECO:0007669"/>
    <property type="project" value="UniProtKB-KW"/>
</dbReference>
<dbReference type="InterPro" id="IPR001441">
    <property type="entry name" value="UPP_synth-like"/>
</dbReference>
<organism evidence="3 4">
    <name type="scientific">Aquirhabdus parva</name>
    <dbReference type="NCBI Taxonomy" id="2283318"/>
    <lineage>
        <taxon>Bacteria</taxon>
        <taxon>Pseudomonadati</taxon>
        <taxon>Pseudomonadota</taxon>
        <taxon>Gammaproteobacteria</taxon>
        <taxon>Moraxellales</taxon>
        <taxon>Moraxellaceae</taxon>
        <taxon>Aquirhabdus</taxon>
    </lineage>
</organism>
<comment type="catalytic activity">
    <reaction evidence="2">
        <text>8 isopentenyl diphosphate + (2E,6E)-farnesyl diphosphate = di-trans,octa-cis-undecaprenyl diphosphate + 8 diphosphate</text>
        <dbReference type="Rhea" id="RHEA:27551"/>
        <dbReference type="ChEBI" id="CHEBI:33019"/>
        <dbReference type="ChEBI" id="CHEBI:58405"/>
        <dbReference type="ChEBI" id="CHEBI:128769"/>
        <dbReference type="ChEBI" id="CHEBI:175763"/>
        <dbReference type="EC" id="2.5.1.31"/>
    </reaction>
</comment>
<feature type="binding site" evidence="2">
    <location>
        <begin position="19"/>
        <end position="22"/>
    </location>
    <ligand>
        <name>substrate</name>
    </ligand>
</feature>
<dbReference type="SUPFAM" id="SSF64005">
    <property type="entry name" value="Undecaprenyl diphosphate synthase"/>
    <property type="match status" value="1"/>
</dbReference>
<keyword evidence="1 2" id="KW-0808">Transferase</keyword>
<dbReference type="GO" id="GO:0009252">
    <property type="term" value="P:peptidoglycan biosynthetic process"/>
    <property type="evidence" value="ECO:0007669"/>
    <property type="project" value="UniProtKB-UniRule"/>
</dbReference>
<keyword evidence="4" id="KW-1185">Reference proteome</keyword>
<feature type="active site" description="Proton acceptor" evidence="2">
    <location>
        <position position="66"/>
    </location>
</feature>
<dbReference type="PANTHER" id="PTHR10291">
    <property type="entry name" value="DEHYDRODOLICHYL DIPHOSPHATE SYNTHASE FAMILY MEMBER"/>
    <property type="match status" value="1"/>
</dbReference>
<dbReference type="AlphaFoldDB" id="A0A345P6N2"/>
<feature type="binding site" evidence="2">
    <location>
        <position position="186"/>
    </location>
    <ligand>
        <name>substrate</name>
    </ligand>
</feature>
<dbReference type="GO" id="GO:0008834">
    <property type="term" value="F:ditrans,polycis-undecaprenyl-diphosphate synthase [(2E,6E)-farnesyl-diphosphate specific] activity"/>
    <property type="evidence" value="ECO:0007669"/>
    <property type="project" value="UniProtKB-UniRule"/>
</dbReference>
<accession>A0A345P6N2</accession>
<dbReference type="EC" id="2.5.1.31" evidence="2"/>
<dbReference type="NCBIfam" id="TIGR00055">
    <property type="entry name" value="uppS"/>
    <property type="match status" value="1"/>
</dbReference>
<keyword evidence="2" id="KW-0479">Metal-binding</keyword>
<dbReference type="FunFam" id="3.40.1180.10:FF:000001">
    <property type="entry name" value="(2E,6E)-farnesyl-diphosphate-specific ditrans,polycis-undecaprenyl-diphosphate synthase"/>
    <property type="match status" value="1"/>
</dbReference>
<feature type="binding site" evidence="2">
    <location>
        <begin position="63"/>
        <end position="65"/>
    </location>
    <ligand>
        <name>substrate</name>
    </ligand>
</feature>
<proteinExistence type="inferred from homology"/>
<dbReference type="InterPro" id="IPR036424">
    <property type="entry name" value="UPP_synth-like_sf"/>
</dbReference>
<gene>
    <name evidence="2 3" type="primary">uppS</name>
    <name evidence="3" type="ORF">HYN46_08885</name>
</gene>
<dbReference type="PROSITE" id="PS01066">
    <property type="entry name" value="UPP_SYNTHASE"/>
    <property type="match status" value="1"/>
</dbReference>
<feature type="binding site" evidence="2">
    <location>
        <position position="35"/>
    </location>
    <ligand>
        <name>substrate</name>
    </ligand>
</feature>
<dbReference type="CDD" id="cd00475">
    <property type="entry name" value="Cis_IPPS"/>
    <property type="match status" value="1"/>
</dbReference>